<dbReference type="HOGENOM" id="CLU_162441_0_0_2"/>
<dbReference type="Pfam" id="PF23470">
    <property type="entry name" value="Zn_ribbon_PF0610"/>
    <property type="match status" value="1"/>
</dbReference>
<dbReference type="PaxDb" id="589924-Ferp_0389"/>
<evidence type="ECO:0000259" key="1">
    <source>
        <dbReference type="Pfam" id="PF21476"/>
    </source>
</evidence>
<dbReference type="InterPro" id="IPR036390">
    <property type="entry name" value="WH_DNA-bd_sf"/>
</dbReference>
<dbReference type="PANTHER" id="PTHR40663">
    <property type="match status" value="1"/>
</dbReference>
<dbReference type="EMBL" id="CP001899">
    <property type="protein sequence ID" value="ADC64566.1"/>
    <property type="molecule type" value="Genomic_DNA"/>
</dbReference>
<dbReference type="PANTHER" id="PTHR40663:SF2">
    <property type="entry name" value="TRANSCRIPTIONAL REGULATOR"/>
    <property type="match status" value="1"/>
</dbReference>
<reference evidence="3 4" key="2">
    <citation type="journal article" date="2011" name="Stand. Genomic Sci.">
        <title>Complete genome sequence of Ferroglobus placidus AEDII12DO.</title>
        <authorList>
            <person name="Anderson I."/>
            <person name="Risso C."/>
            <person name="Holmes D."/>
            <person name="Lucas S."/>
            <person name="Copeland A."/>
            <person name="Lapidus A."/>
            <person name="Cheng J.F."/>
            <person name="Bruce D."/>
            <person name="Goodwin L."/>
            <person name="Pitluck S."/>
            <person name="Saunders E."/>
            <person name="Brettin T."/>
            <person name="Detter J.C."/>
            <person name="Han C."/>
            <person name="Tapia R."/>
            <person name="Larimer F."/>
            <person name="Land M."/>
            <person name="Hauser L."/>
            <person name="Woyke T."/>
            <person name="Lovley D."/>
            <person name="Kyrpides N."/>
            <person name="Ivanova N."/>
        </authorList>
    </citation>
    <scope>NUCLEOTIDE SEQUENCE [LARGE SCALE GENOMIC DNA]</scope>
    <source>
        <strain evidence="4">DSM 10642 / AEDII12DO</strain>
    </source>
</reference>
<evidence type="ECO:0000313" key="3">
    <source>
        <dbReference type="EMBL" id="ADC64566.1"/>
    </source>
</evidence>
<proteinExistence type="predicted"/>
<dbReference type="InterPro" id="IPR038767">
    <property type="entry name" value="PF0610-like"/>
</dbReference>
<evidence type="ECO:0000259" key="2">
    <source>
        <dbReference type="Pfam" id="PF23470"/>
    </source>
</evidence>
<evidence type="ECO:0008006" key="5">
    <source>
        <dbReference type="Google" id="ProtNLM"/>
    </source>
</evidence>
<dbReference type="Proteomes" id="UP000002613">
    <property type="component" value="Chromosome"/>
</dbReference>
<sequence length="93" mass="10975">MERSLRERIIDLLKEKEMSVTEICRELDLEPERAKEIYKIITTLPKILKRKGMQLFMLPPKCMSCGFEFENPKPSKCPKCKGERISEARFKIV</sequence>
<protein>
    <recommendedName>
        <fullName evidence="5">Transcriptional regulator</fullName>
    </recommendedName>
</protein>
<reference evidence="4" key="1">
    <citation type="submission" date="2010-02" db="EMBL/GenBank/DDBJ databases">
        <title>Complete sequence of Ferroglobus placidus DSM 10642.</title>
        <authorList>
            <consortium name="US DOE Joint Genome Institute"/>
            <person name="Lucas S."/>
            <person name="Copeland A."/>
            <person name="Lapidus A."/>
            <person name="Cheng J.-F."/>
            <person name="Bruce D."/>
            <person name="Goodwin L."/>
            <person name="Pitluck S."/>
            <person name="Saunders E."/>
            <person name="Brettin T."/>
            <person name="Detter J.C."/>
            <person name="Han C."/>
            <person name="Tapia R."/>
            <person name="Larimer F."/>
            <person name="Land M."/>
            <person name="Hauser L."/>
            <person name="Kyrpides N."/>
            <person name="Ivanova N."/>
            <person name="Holmes D."/>
            <person name="Lovley D."/>
            <person name="Kyrpides N."/>
            <person name="Anderson I.J."/>
            <person name="Woyke T."/>
        </authorList>
    </citation>
    <scope>NUCLEOTIDE SEQUENCE [LARGE SCALE GENOMIC DNA]</scope>
    <source>
        <strain evidence="4">DSM 10642 / AEDII12DO</strain>
    </source>
</reference>
<name>D3S2N6_FERPA</name>
<dbReference type="SUPFAM" id="SSF46785">
    <property type="entry name" value="Winged helix' DNA-binding domain"/>
    <property type="match status" value="1"/>
</dbReference>
<dbReference type="STRING" id="589924.Ferp_0389"/>
<feature type="domain" description="PF0610-like rubredoxin-like zinc beta-ribbon C-terminal" evidence="2">
    <location>
        <begin position="59"/>
        <end position="92"/>
    </location>
</feature>
<feature type="domain" description="PF0610-like winged HTH N-terminal" evidence="1">
    <location>
        <begin position="5"/>
        <end position="56"/>
    </location>
</feature>
<organism evidence="3 4">
    <name type="scientific">Ferroglobus placidus (strain DSM 10642 / AEDII12DO)</name>
    <dbReference type="NCBI Taxonomy" id="589924"/>
    <lineage>
        <taxon>Archaea</taxon>
        <taxon>Methanobacteriati</taxon>
        <taxon>Methanobacteriota</taxon>
        <taxon>Archaeoglobi</taxon>
        <taxon>Archaeoglobales</taxon>
        <taxon>Archaeoglobaceae</taxon>
        <taxon>Ferroglobus</taxon>
    </lineage>
</organism>
<dbReference type="InterPro" id="IPR049159">
    <property type="entry name" value="PF0610-like_wHTH_N"/>
</dbReference>
<dbReference type="GeneID" id="8777887"/>
<dbReference type="eggNOG" id="arCOG04479">
    <property type="taxonomic scope" value="Archaea"/>
</dbReference>
<dbReference type="KEGG" id="fpl:Ferp_0389"/>
<gene>
    <name evidence="3" type="ordered locus">Ferp_0389</name>
</gene>
<dbReference type="AlphaFoldDB" id="D3S2N6"/>
<evidence type="ECO:0000313" key="4">
    <source>
        <dbReference type="Proteomes" id="UP000002613"/>
    </source>
</evidence>
<dbReference type="Pfam" id="PF21476">
    <property type="entry name" value="PF0610-like_N"/>
    <property type="match status" value="1"/>
</dbReference>
<dbReference type="OrthoDB" id="30924at2157"/>
<accession>D3S2N6</accession>
<dbReference type="InterPro" id="IPR057022">
    <property type="entry name" value="PF0610-like_Zn_ribbon_C"/>
</dbReference>
<dbReference type="RefSeq" id="WP_012964913.1">
    <property type="nucleotide sequence ID" value="NC_013849.1"/>
</dbReference>
<keyword evidence="4" id="KW-1185">Reference proteome</keyword>